<dbReference type="InterPro" id="IPR004384">
    <property type="entry name" value="RNA_MeTrfase_TrmJ/LasT"/>
</dbReference>
<sequence>MDFRVVLVEPLYQGNVGSVTRAMKNFGFSDLVLVNPCKLEGEARAMSSHARDILANARIVTTLEEAIDDCSIVIGTTGISGSRFDLHLRVPGYSPVEIKERLKGMSGRVAILFGREDHGFARDELKKCDLIMTIPTSDIYPVMNLSHAVAVVLYEFSDIKVGDTPLADSLDMRLLYEHLSELIDNIDYPVHKREKTKLMLKRIFGRACLLPREVHTLHGIMRKIQRRYDSECKQDEE</sequence>
<dbReference type="CDD" id="cd18093">
    <property type="entry name" value="SpoU-like_TrmJ"/>
    <property type="match status" value="1"/>
</dbReference>
<comment type="similarity">
    <text evidence="1">Belongs to the class IV-like SAM-binding methyltransferase superfamily. RNA methyltransferase TrmH family.</text>
</comment>
<reference evidence="6" key="1">
    <citation type="submission" date="2023-08" db="EMBL/GenBank/DDBJ databases">
        <title>Methanolobus mangrovi sp. nov. and Methanolobus sediminis sp. nov, two novel methylotrophic methanogens isolated from mangrove sediments in China.</title>
        <authorList>
            <person name="Zhou J."/>
        </authorList>
    </citation>
    <scope>NUCLEOTIDE SEQUENCE</scope>
    <source>
        <strain evidence="6">FTZ2</strain>
    </source>
</reference>
<dbReference type="SUPFAM" id="SSF75217">
    <property type="entry name" value="alpha/beta knot"/>
    <property type="match status" value="1"/>
</dbReference>
<evidence type="ECO:0000256" key="4">
    <source>
        <dbReference type="ARBA" id="ARBA00022691"/>
    </source>
</evidence>
<keyword evidence="4" id="KW-0949">S-adenosyl-L-methionine</keyword>
<dbReference type="NCBIfam" id="TIGR00050">
    <property type="entry name" value="rRNA_methyl_1"/>
    <property type="match status" value="1"/>
</dbReference>
<dbReference type="PANTHER" id="PTHR42786">
    <property type="entry name" value="TRNA/RRNA METHYLTRANSFERASE"/>
    <property type="match status" value="1"/>
</dbReference>
<dbReference type="InterPro" id="IPR029028">
    <property type="entry name" value="Alpha/beta_knot_MTases"/>
</dbReference>
<dbReference type="GeneID" id="84229748"/>
<protein>
    <submittedName>
        <fullName evidence="6">RNA methyltransferase</fullName>
    </submittedName>
</protein>
<dbReference type="GO" id="GO:0002128">
    <property type="term" value="P:tRNA nucleoside ribose methylation"/>
    <property type="evidence" value="ECO:0007669"/>
    <property type="project" value="TreeGrafter"/>
</dbReference>
<dbReference type="KEGG" id="mmav:RE476_06365"/>
<dbReference type="Gene3D" id="3.40.1280.10">
    <property type="match status" value="1"/>
</dbReference>
<dbReference type="InterPro" id="IPR029026">
    <property type="entry name" value="tRNA_m1G_MTases_N"/>
</dbReference>
<dbReference type="GO" id="GO:0008173">
    <property type="term" value="F:RNA methyltransferase activity"/>
    <property type="evidence" value="ECO:0007669"/>
    <property type="project" value="InterPro"/>
</dbReference>
<dbReference type="Gene3D" id="1.10.8.590">
    <property type="match status" value="1"/>
</dbReference>
<proteinExistence type="inferred from homology"/>
<keyword evidence="7" id="KW-1185">Reference proteome</keyword>
<dbReference type="GO" id="GO:0003723">
    <property type="term" value="F:RNA binding"/>
    <property type="evidence" value="ECO:0007669"/>
    <property type="project" value="InterPro"/>
</dbReference>
<dbReference type="GO" id="GO:0005829">
    <property type="term" value="C:cytosol"/>
    <property type="evidence" value="ECO:0007669"/>
    <property type="project" value="TreeGrafter"/>
</dbReference>
<keyword evidence="3" id="KW-0808">Transferase</keyword>
<dbReference type="Pfam" id="PF00588">
    <property type="entry name" value="SpoU_methylase"/>
    <property type="match status" value="1"/>
</dbReference>
<dbReference type="PANTHER" id="PTHR42786:SF2">
    <property type="entry name" value="TRNA (CYTIDINE_URIDINE-2'-O-)-METHYLTRANSFERASE TRMJ"/>
    <property type="match status" value="1"/>
</dbReference>
<dbReference type="AlphaFoldDB" id="A0AA51UD85"/>
<accession>A0AA51UD85</accession>
<evidence type="ECO:0000256" key="3">
    <source>
        <dbReference type="ARBA" id="ARBA00022679"/>
    </source>
</evidence>
<evidence type="ECO:0000256" key="2">
    <source>
        <dbReference type="ARBA" id="ARBA00022603"/>
    </source>
</evidence>
<evidence type="ECO:0000259" key="5">
    <source>
        <dbReference type="Pfam" id="PF00588"/>
    </source>
</evidence>
<gene>
    <name evidence="6" type="ORF">RE476_06365</name>
</gene>
<feature type="domain" description="tRNA/rRNA methyltransferase SpoU type" evidence="5">
    <location>
        <begin position="3"/>
        <end position="154"/>
    </location>
</feature>
<dbReference type="Proteomes" id="UP001183006">
    <property type="component" value="Chromosome"/>
</dbReference>
<keyword evidence="2 6" id="KW-0489">Methyltransferase</keyword>
<organism evidence="6 7">
    <name type="scientific">Methanolobus mangrovi</name>
    <dbReference type="NCBI Taxonomy" id="3072977"/>
    <lineage>
        <taxon>Archaea</taxon>
        <taxon>Methanobacteriati</taxon>
        <taxon>Methanobacteriota</taxon>
        <taxon>Stenosarchaea group</taxon>
        <taxon>Methanomicrobia</taxon>
        <taxon>Methanosarcinales</taxon>
        <taxon>Methanosarcinaceae</taxon>
        <taxon>Methanolobus</taxon>
    </lineage>
</organism>
<evidence type="ECO:0000313" key="7">
    <source>
        <dbReference type="Proteomes" id="UP001183006"/>
    </source>
</evidence>
<dbReference type="PIRSF" id="PIRSF004808">
    <property type="entry name" value="LasT"/>
    <property type="match status" value="1"/>
</dbReference>
<dbReference type="EMBL" id="CP133594">
    <property type="protein sequence ID" value="WMW21042.1"/>
    <property type="molecule type" value="Genomic_DNA"/>
</dbReference>
<evidence type="ECO:0000256" key="1">
    <source>
        <dbReference type="ARBA" id="ARBA00007228"/>
    </source>
</evidence>
<evidence type="ECO:0000313" key="6">
    <source>
        <dbReference type="EMBL" id="WMW21042.1"/>
    </source>
</evidence>
<dbReference type="RefSeq" id="WP_309306819.1">
    <property type="nucleotide sequence ID" value="NZ_CP133594.1"/>
</dbReference>
<dbReference type="InterPro" id="IPR001537">
    <property type="entry name" value="SpoU_MeTrfase"/>
</dbReference>
<name>A0AA51UD85_9EURY</name>